<evidence type="ECO:0000259" key="4">
    <source>
        <dbReference type="PROSITE" id="PS50002"/>
    </source>
</evidence>
<dbReference type="GO" id="GO:0005096">
    <property type="term" value="F:GTPase activator activity"/>
    <property type="evidence" value="ECO:0007669"/>
    <property type="project" value="EnsemblProtists"/>
</dbReference>
<dbReference type="EMBL" id="GL883028">
    <property type="protein sequence ID" value="EGG14725.1"/>
    <property type="molecule type" value="Genomic_DNA"/>
</dbReference>
<feature type="compositionally biased region" description="Basic and acidic residues" evidence="3">
    <location>
        <begin position="768"/>
        <end position="789"/>
    </location>
</feature>
<feature type="region of interest" description="Disordered" evidence="3">
    <location>
        <begin position="768"/>
        <end position="795"/>
    </location>
</feature>
<dbReference type="SUPFAM" id="SSF50044">
    <property type="entry name" value="SH3-domain"/>
    <property type="match status" value="1"/>
</dbReference>
<dbReference type="GO" id="GO:0005829">
    <property type="term" value="C:cytosol"/>
    <property type="evidence" value="ECO:0007669"/>
    <property type="project" value="EnsemblProtists"/>
</dbReference>
<proteinExistence type="predicted"/>
<dbReference type="CDD" id="cd00160">
    <property type="entry name" value="RhoGEF"/>
    <property type="match status" value="2"/>
</dbReference>
<dbReference type="InterPro" id="IPR001452">
    <property type="entry name" value="SH3_domain"/>
</dbReference>
<feature type="compositionally biased region" description="Low complexity" evidence="3">
    <location>
        <begin position="274"/>
        <end position="286"/>
    </location>
</feature>
<dbReference type="GO" id="GO:0031252">
    <property type="term" value="C:cell leading edge"/>
    <property type="evidence" value="ECO:0007669"/>
    <property type="project" value="EnsemblProtists"/>
</dbReference>
<dbReference type="SMART" id="SM00325">
    <property type="entry name" value="RhoGEF"/>
    <property type="match status" value="2"/>
</dbReference>
<dbReference type="KEGG" id="dfa:DFA_10985"/>
<dbReference type="GeneID" id="14866629"/>
<evidence type="ECO:0000259" key="6">
    <source>
        <dbReference type="PROSITE" id="PS50238"/>
    </source>
</evidence>
<dbReference type="OrthoDB" id="18363at2759"/>
<dbReference type="InterPro" id="IPR051092">
    <property type="entry name" value="FYVE_RhoGEF_PH"/>
</dbReference>
<protein>
    <submittedName>
        <fullName evidence="7">Pleckstrin domain-containing protein</fullName>
    </submittedName>
</protein>
<evidence type="ECO:0000313" key="7">
    <source>
        <dbReference type="EMBL" id="EGG14725.1"/>
    </source>
</evidence>
<dbReference type="PROSITE" id="PS50002">
    <property type="entry name" value="SH3"/>
    <property type="match status" value="1"/>
</dbReference>
<evidence type="ECO:0000256" key="3">
    <source>
        <dbReference type="SAM" id="MobiDB-lite"/>
    </source>
</evidence>
<dbReference type="GO" id="GO:0035023">
    <property type="term" value="P:regulation of Rho protein signal transduction"/>
    <property type="evidence" value="ECO:0007669"/>
    <property type="project" value="EnsemblProtists"/>
</dbReference>
<dbReference type="InterPro" id="IPR001331">
    <property type="entry name" value="GDS_CDC24_CS"/>
</dbReference>
<feature type="compositionally biased region" description="Basic residues" evidence="3">
    <location>
        <begin position="953"/>
        <end position="964"/>
    </location>
</feature>
<name>F4QBY7_CACFS</name>
<keyword evidence="8" id="KW-1185">Reference proteome</keyword>
<dbReference type="PANTHER" id="PTHR12673:SF240">
    <property type="entry name" value="PLECKSTRIN DOMAIN-CONTAINING PROTEIN"/>
    <property type="match status" value="1"/>
</dbReference>
<dbReference type="Pfam" id="PF00620">
    <property type="entry name" value="RhoGAP"/>
    <property type="match status" value="1"/>
</dbReference>
<dbReference type="AlphaFoldDB" id="F4QBY7"/>
<gene>
    <name evidence="7" type="primary">xacA</name>
    <name evidence="7" type="ORF">DFA_10985</name>
</gene>
<organism evidence="7 8">
    <name type="scientific">Cavenderia fasciculata</name>
    <name type="common">Slime mold</name>
    <name type="synonym">Dictyostelium fasciculatum</name>
    <dbReference type="NCBI Taxonomy" id="261658"/>
    <lineage>
        <taxon>Eukaryota</taxon>
        <taxon>Amoebozoa</taxon>
        <taxon>Evosea</taxon>
        <taxon>Eumycetozoa</taxon>
        <taxon>Dictyostelia</taxon>
        <taxon>Acytosteliales</taxon>
        <taxon>Cavenderiaceae</taxon>
        <taxon>Cavenderia</taxon>
    </lineage>
</organism>
<dbReference type="RefSeq" id="XP_004351233.1">
    <property type="nucleotide sequence ID" value="XM_004351181.1"/>
</dbReference>
<dbReference type="PROSITE" id="PS50238">
    <property type="entry name" value="RHOGAP"/>
    <property type="match status" value="1"/>
</dbReference>
<dbReference type="GO" id="GO:0030036">
    <property type="term" value="P:actin cytoskeleton organization"/>
    <property type="evidence" value="ECO:0007669"/>
    <property type="project" value="EnsemblProtists"/>
</dbReference>
<dbReference type="OMA" id="IWRYYST"/>
<dbReference type="GO" id="GO:0035556">
    <property type="term" value="P:intracellular signal transduction"/>
    <property type="evidence" value="ECO:0007669"/>
    <property type="project" value="InterPro"/>
</dbReference>
<dbReference type="SUPFAM" id="SSF48065">
    <property type="entry name" value="DBL homology domain (DH-domain)"/>
    <property type="match status" value="2"/>
</dbReference>
<feature type="domain" description="DH" evidence="5">
    <location>
        <begin position="805"/>
        <end position="939"/>
    </location>
</feature>
<dbReference type="FunFam" id="1.20.900.10:FF:000003">
    <property type="entry name" value="Rho guanine nucleotide exchange factor 10 like"/>
    <property type="match status" value="1"/>
</dbReference>
<evidence type="ECO:0000313" key="8">
    <source>
        <dbReference type="Proteomes" id="UP000007797"/>
    </source>
</evidence>
<dbReference type="Pfam" id="PF14604">
    <property type="entry name" value="SH3_9"/>
    <property type="match status" value="1"/>
</dbReference>
<feature type="domain" description="Rho-GAP" evidence="6">
    <location>
        <begin position="1"/>
        <end position="148"/>
    </location>
</feature>
<dbReference type="PANTHER" id="PTHR12673">
    <property type="entry name" value="FACIOGENITAL DYSPLASIA PROTEIN"/>
    <property type="match status" value="1"/>
</dbReference>
<feature type="compositionally biased region" description="Polar residues" evidence="3">
    <location>
        <begin position="331"/>
        <end position="342"/>
    </location>
</feature>
<dbReference type="GO" id="GO:2000114">
    <property type="term" value="P:regulation of establishment of cell polarity"/>
    <property type="evidence" value="ECO:0007669"/>
    <property type="project" value="EnsemblProtists"/>
</dbReference>
<feature type="domain" description="SH3" evidence="4">
    <location>
        <begin position="177"/>
        <end position="237"/>
    </location>
</feature>
<sequence length="982" mass="109988">MEPTTTKKQYNEGKGDLSKIAPTDMHTVAGLLKLYLRELPEPLLIWRYYSTFIKVIKNSDKLQRMLHLRMLIYGLPKVNRDLVLYLMTFLNKVSSFSSSNKMTSANLAMVFAPNLLRHQKESLNQIMEDSNHVTNILKHLIEEIAYISKSTHYLSTSVGDVPMALIPANPIPVDDLGNVLYARALYPYQTTGQWHLPFKKEDQITLLDIKTEEGWMKGELNGRVGYFPASYVEIVAAPPPTEPLTLIPIPDIDQTIITPDVTITTTTTTTTHQTTTTTTTTTTTIQKNNGAESAADETTSAPVPIASVAKKNSSGLLKPQPPPRTAGSPILATSTSGEAVPSPSTVAINKLNGSSSSLVNSPDITKIMSTKLSVSSSIPPPSLSAPPTLVAPPTTAAAVLQQQNSNSFLEFALSSTPPPPLSLPPMDLPPPPVTTPVKSPSSIDLANLPPPPFSPCSPEPNPLKQNNEMAPPLTDDFPPPPPLVFSQTSSATTTEDDHNPPTYEDEDDDSSSESNSFLGTPAAPASIPSPPPPPPKRLDRSLSYSFKRQEKMADEAKKRKERAEEMLSTERTYVKQLTCILELFIEPVKKNHKFALPEELLNTFSCLEVILNAHRANILKALEERMTCWDAKPLMGDIFCNNTSFIKLYKHYVNNYDRSITSLKQCKEKTPEFKAFVATLDYTEKFSGLNVESFLILPVQRIPRYVLLLQDLLKYTSNDHPDFDQLCEALGTIKDFAETINYKKSEEDNNSRIQQVQDSIKNLPAHALERPRQGQEKVQEPRQPPDRLDQHHRRGQCHQAHLARGNFETLLGCHITFYDIIKERLVQWEDKPFVSDLFIEKGGFLKLYNYYVQHHYSSLQTIESCIEKYPLFAIHLRNIESNEKVELKHLLAEPLRRIPRYYLILQEILQYTRPKQDDHENLQKVVTNLKDQNDKFNATSILALSSSGDTPRSPHKSKTIRVKPPKGLNKDSKLNTSGFFSV</sequence>
<dbReference type="GO" id="GO:0033298">
    <property type="term" value="P:contractile vacuole organization"/>
    <property type="evidence" value="ECO:0007669"/>
    <property type="project" value="EnsemblProtists"/>
</dbReference>
<dbReference type="InterPro" id="IPR000198">
    <property type="entry name" value="RhoGAP_dom"/>
</dbReference>
<dbReference type="GO" id="GO:0071476">
    <property type="term" value="P:cellular hypotonic response"/>
    <property type="evidence" value="ECO:0007669"/>
    <property type="project" value="EnsemblProtists"/>
</dbReference>
<reference evidence="8" key="1">
    <citation type="journal article" date="2011" name="Genome Res.">
        <title>Phylogeny-wide analysis of social amoeba genomes highlights ancient origins for complex intercellular communication.</title>
        <authorList>
            <person name="Heidel A.J."/>
            <person name="Lawal H.M."/>
            <person name="Felder M."/>
            <person name="Schilde C."/>
            <person name="Helps N.R."/>
            <person name="Tunggal B."/>
            <person name="Rivero F."/>
            <person name="John U."/>
            <person name="Schleicher M."/>
            <person name="Eichinger L."/>
            <person name="Platzer M."/>
            <person name="Noegel A.A."/>
            <person name="Schaap P."/>
            <person name="Gloeckner G."/>
        </authorList>
    </citation>
    <scope>NUCLEOTIDE SEQUENCE [LARGE SCALE GENOMIC DNA]</scope>
    <source>
        <strain evidence="8">SH3</strain>
    </source>
</reference>
<dbReference type="Gene3D" id="2.30.30.40">
    <property type="entry name" value="SH3 Domains"/>
    <property type="match status" value="1"/>
</dbReference>
<dbReference type="SMART" id="SM00326">
    <property type="entry name" value="SH3"/>
    <property type="match status" value="1"/>
</dbReference>
<accession>F4QBY7</accession>
<feature type="region of interest" description="Disordered" evidence="3">
    <location>
        <begin position="274"/>
        <end position="342"/>
    </location>
</feature>
<feature type="compositionally biased region" description="Pro residues" evidence="3">
    <location>
        <begin position="416"/>
        <end position="434"/>
    </location>
</feature>
<feature type="domain" description="DH" evidence="5">
    <location>
        <begin position="558"/>
        <end position="743"/>
    </location>
</feature>
<feature type="compositionally biased region" description="Polar residues" evidence="3">
    <location>
        <begin position="287"/>
        <end position="301"/>
    </location>
</feature>
<dbReference type="GO" id="GO:0032956">
    <property type="term" value="P:regulation of actin cytoskeleton organization"/>
    <property type="evidence" value="ECO:0007669"/>
    <property type="project" value="EnsemblProtists"/>
</dbReference>
<evidence type="ECO:0000259" key="5">
    <source>
        <dbReference type="PROSITE" id="PS50010"/>
    </source>
</evidence>
<evidence type="ECO:0000256" key="1">
    <source>
        <dbReference type="ARBA" id="ARBA00022443"/>
    </source>
</evidence>
<dbReference type="Pfam" id="PF00621">
    <property type="entry name" value="RhoGEF"/>
    <property type="match status" value="2"/>
</dbReference>
<dbReference type="SUPFAM" id="SSF48350">
    <property type="entry name" value="GTPase activation domain, GAP"/>
    <property type="match status" value="1"/>
</dbReference>
<dbReference type="InterPro" id="IPR036028">
    <property type="entry name" value="SH3-like_dom_sf"/>
</dbReference>
<dbReference type="CDD" id="cd00159">
    <property type="entry name" value="RhoGAP"/>
    <property type="match status" value="1"/>
</dbReference>
<feature type="compositionally biased region" description="Pro residues" evidence="3">
    <location>
        <begin position="448"/>
        <end position="461"/>
    </location>
</feature>
<dbReference type="Proteomes" id="UP000007797">
    <property type="component" value="Unassembled WGS sequence"/>
</dbReference>
<dbReference type="GO" id="GO:0032483">
    <property type="term" value="P:regulation of Rab protein signal transduction"/>
    <property type="evidence" value="ECO:0007669"/>
    <property type="project" value="EnsemblProtists"/>
</dbReference>
<dbReference type="CDD" id="cd00174">
    <property type="entry name" value="SH3"/>
    <property type="match status" value="1"/>
</dbReference>
<dbReference type="Gene3D" id="1.10.555.10">
    <property type="entry name" value="Rho GTPase activation protein"/>
    <property type="match status" value="1"/>
</dbReference>
<dbReference type="GO" id="GO:0005085">
    <property type="term" value="F:guanyl-nucleotide exchange factor activity"/>
    <property type="evidence" value="ECO:0007669"/>
    <property type="project" value="EnsemblProtists"/>
</dbReference>
<keyword evidence="1 2" id="KW-0728">SH3 domain</keyword>
<dbReference type="Gene3D" id="1.20.900.10">
    <property type="entry name" value="Dbl homology (DH) domain"/>
    <property type="match status" value="2"/>
</dbReference>
<dbReference type="InterPro" id="IPR000219">
    <property type="entry name" value="DH_dom"/>
</dbReference>
<dbReference type="SMART" id="SM00324">
    <property type="entry name" value="RhoGAP"/>
    <property type="match status" value="1"/>
</dbReference>
<dbReference type="InterPro" id="IPR008936">
    <property type="entry name" value="Rho_GTPase_activation_prot"/>
</dbReference>
<dbReference type="PROSITE" id="PS50010">
    <property type="entry name" value="DH_2"/>
    <property type="match status" value="2"/>
</dbReference>
<feature type="region of interest" description="Disordered" evidence="3">
    <location>
        <begin position="411"/>
        <end position="540"/>
    </location>
</feature>
<dbReference type="InterPro" id="IPR035899">
    <property type="entry name" value="DBL_dom_sf"/>
</dbReference>
<dbReference type="PROSITE" id="PS00741">
    <property type="entry name" value="DH_1"/>
    <property type="match status" value="1"/>
</dbReference>
<evidence type="ECO:0000256" key="2">
    <source>
        <dbReference type="PROSITE-ProRule" id="PRU00192"/>
    </source>
</evidence>
<feature type="region of interest" description="Disordered" evidence="3">
    <location>
        <begin position="944"/>
        <end position="982"/>
    </location>
</feature>